<dbReference type="InterPro" id="IPR025127">
    <property type="entry name" value="DUF4054"/>
</dbReference>
<dbReference type="RefSeq" id="WP_160754636.1">
    <property type="nucleotide sequence ID" value="NZ_WTYL01000001.1"/>
</dbReference>
<evidence type="ECO:0000313" key="2">
    <source>
        <dbReference type="Proteomes" id="UP000431922"/>
    </source>
</evidence>
<dbReference type="EMBL" id="WTYL01000001">
    <property type="protein sequence ID" value="MXP42982.1"/>
    <property type="molecule type" value="Genomic_DNA"/>
</dbReference>
<evidence type="ECO:0000313" key="1">
    <source>
        <dbReference type="EMBL" id="MXP42982.1"/>
    </source>
</evidence>
<dbReference type="OrthoDB" id="7507348at2"/>
<keyword evidence="2" id="KW-1185">Reference proteome</keyword>
<accession>A0A845AZX5</accession>
<protein>
    <submittedName>
        <fullName evidence="1">DUF4054 domain-containing protein</fullName>
    </submittedName>
</protein>
<name>A0A845AZX5_9SPHN</name>
<organism evidence="1 2">
    <name type="scientific">Allopontixanthobacter sediminis</name>
    <dbReference type="NCBI Taxonomy" id="1689985"/>
    <lineage>
        <taxon>Bacteria</taxon>
        <taxon>Pseudomonadati</taxon>
        <taxon>Pseudomonadota</taxon>
        <taxon>Alphaproteobacteria</taxon>
        <taxon>Sphingomonadales</taxon>
        <taxon>Erythrobacteraceae</taxon>
        <taxon>Allopontixanthobacter</taxon>
    </lineage>
</organism>
<comment type="caution">
    <text evidence="1">The sequence shown here is derived from an EMBL/GenBank/DDBJ whole genome shotgun (WGS) entry which is preliminary data.</text>
</comment>
<dbReference type="Pfam" id="PF13262">
    <property type="entry name" value="DUF4054"/>
    <property type="match status" value="1"/>
</dbReference>
<reference evidence="1 2" key="1">
    <citation type="submission" date="2019-12" db="EMBL/GenBank/DDBJ databases">
        <title>Genomic-based taxomic classification of the family Erythrobacteraceae.</title>
        <authorList>
            <person name="Xu L."/>
        </authorList>
    </citation>
    <scope>NUCLEOTIDE SEQUENCE [LARGE SCALE GENOMIC DNA]</scope>
    <source>
        <strain evidence="1 2">KCTC 42453</strain>
    </source>
</reference>
<dbReference type="Proteomes" id="UP000431922">
    <property type="component" value="Unassembled WGS sequence"/>
</dbReference>
<proteinExistence type="predicted"/>
<sequence length="137" mass="14575">MLTLYLATGVIADGGTVPVSDLLTQFRARYPKFADVPDATVQIWLDEGSAETVTWAETDRASMLYAAHQLSGQGFGAGAIPAGITSFKSGTFSASVSDNIAGKTGFNATSYGREYLALMRRSFAGPRLAWNPPVYPC</sequence>
<gene>
    <name evidence="1" type="ORF">GRI65_00765</name>
</gene>
<dbReference type="AlphaFoldDB" id="A0A845AZX5"/>